<dbReference type="Proteomes" id="UP000627166">
    <property type="component" value="Unassembled WGS sequence"/>
</dbReference>
<evidence type="ECO:0008006" key="3">
    <source>
        <dbReference type="Google" id="ProtNLM"/>
    </source>
</evidence>
<protein>
    <recommendedName>
        <fullName evidence="3">DUF1657 domain-containing protein</fullName>
    </recommendedName>
</protein>
<accession>A0ABR8YMI6</accession>
<gene>
    <name evidence="1" type="ORF">H9637_00030</name>
</gene>
<evidence type="ECO:0000313" key="1">
    <source>
        <dbReference type="EMBL" id="MBD8045445.1"/>
    </source>
</evidence>
<dbReference type="RefSeq" id="WP_191738230.1">
    <property type="nucleotide sequence ID" value="NZ_JACSQB010000002.1"/>
</dbReference>
<sequence>MELSTKEVIKLKLVDLQENVRDFQSYADKVDDKNVKDEFKALAKECGYQAQRLQGLLGEFED</sequence>
<reference evidence="1 2" key="1">
    <citation type="submission" date="2020-08" db="EMBL/GenBank/DDBJ databases">
        <title>A Genomic Blueprint of the Chicken Gut Microbiome.</title>
        <authorList>
            <person name="Gilroy R."/>
            <person name="Ravi A."/>
            <person name="Getino M."/>
            <person name="Pursley I."/>
            <person name="Horton D.L."/>
            <person name="Alikhan N.-F."/>
            <person name="Baker D."/>
            <person name="Gharbi K."/>
            <person name="Hall N."/>
            <person name="Watson M."/>
            <person name="Adriaenssens E.M."/>
            <person name="Foster-Nyarko E."/>
            <person name="Jarju S."/>
            <person name="Secka A."/>
            <person name="Antonio M."/>
            <person name="Oren A."/>
            <person name="Chaudhuri R."/>
            <person name="La Ragione R.M."/>
            <person name="Hildebrand F."/>
            <person name="Pallen M.J."/>
        </authorList>
    </citation>
    <scope>NUCLEOTIDE SEQUENCE [LARGE SCALE GENOMIC DNA]</scope>
    <source>
        <strain evidence="1 2">N37</strain>
    </source>
</reference>
<evidence type="ECO:0000313" key="2">
    <source>
        <dbReference type="Proteomes" id="UP000627166"/>
    </source>
</evidence>
<name>A0ABR8YMI6_9CLOT</name>
<keyword evidence="2" id="KW-1185">Reference proteome</keyword>
<comment type="caution">
    <text evidence="1">The sequence shown here is derived from an EMBL/GenBank/DDBJ whole genome shotgun (WGS) entry which is preliminary data.</text>
</comment>
<organism evidence="1 2">
    <name type="scientific">Clostridium faecium</name>
    <dbReference type="NCBI Taxonomy" id="2762223"/>
    <lineage>
        <taxon>Bacteria</taxon>
        <taxon>Bacillati</taxon>
        <taxon>Bacillota</taxon>
        <taxon>Clostridia</taxon>
        <taxon>Eubacteriales</taxon>
        <taxon>Clostridiaceae</taxon>
        <taxon>Clostridium</taxon>
    </lineage>
</organism>
<dbReference type="EMBL" id="JACSQB010000002">
    <property type="protein sequence ID" value="MBD8045445.1"/>
    <property type="molecule type" value="Genomic_DNA"/>
</dbReference>
<proteinExistence type="predicted"/>